<dbReference type="RefSeq" id="WP_075978077.1">
    <property type="nucleotide sequence ID" value="NZ_MKQR01000028.1"/>
</dbReference>
<dbReference type="PANTHER" id="PTHR47506">
    <property type="entry name" value="TRANSCRIPTIONAL REGULATORY PROTEIN"/>
    <property type="match status" value="1"/>
</dbReference>
<name>A0A1Q9LCV9_9PSEU</name>
<sequence length="204" mass="21813">MTTFRARVPYAEAAKALLRDTLFDAAGELLRHRGWSDLTMADVAAAAGVSRQTLYKEFGSRPAFAQEYVQREVDRFLRAVEDAVRDNAADPKAAVAAALEVFLTAAKEQPLVRAIVAGDGGDGLISLVTDQAGPVLSEATTRLAVCLRRTWPDLPDADLRIVAENLVRLAVSHAASPSPDPAVSARSVANLFGPYIDVLLDSTP</sequence>
<proteinExistence type="predicted"/>
<keyword evidence="2 4" id="KW-0238">DNA-binding</keyword>
<dbReference type="Proteomes" id="UP000186040">
    <property type="component" value="Unassembled WGS sequence"/>
</dbReference>
<evidence type="ECO:0000313" key="7">
    <source>
        <dbReference type="Proteomes" id="UP000186040"/>
    </source>
</evidence>
<comment type="caution">
    <text evidence="6">The sequence shown here is derived from an EMBL/GenBank/DDBJ whole genome shotgun (WGS) entry which is preliminary data.</text>
</comment>
<dbReference type="PANTHER" id="PTHR47506:SF1">
    <property type="entry name" value="HTH-TYPE TRANSCRIPTIONAL REGULATOR YJDC"/>
    <property type="match status" value="1"/>
</dbReference>
<dbReference type="OrthoDB" id="4371863at2"/>
<gene>
    <name evidence="6" type="ORF">BJP25_02325</name>
</gene>
<feature type="DNA-binding region" description="H-T-H motif" evidence="4">
    <location>
        <begin position="39"/>
        <end position="58"/>
    </location>
</feature>
<dbReference type="Pfam" id="PF00440">
    <property type="entry name" value="TetR_N"/>
    <property type="match status" value="1"/>
</dbReference>
<evidence type="ECO:0000259" key="5">
    <source>
        <dbReference type="PROSITE" id="PS50977"/>
    </source>
</evidence>
<keyword evidence="3" id="KW-0804">Transcription</keyword>
<evidence type="ECO:0000256" key="1">
    <source>
        <dbReference type="ARBA" id="ARBA00023015"/>
    </source>
</evidence>
<dbReference type="GO" id="GO:0003677">
    <property type="term" value="F:DNA binding"/>
    <property type="evidence" value="ECO:0007669"/>
    <property type="project" value="UniProtKB-UniRule"/>
</dbReference>
<feature type="domain" description="HTH tetR-type" evidence="5">
    <location>
        <begin position="16"/>
        <end position="76"/>
    </location>
</feature>
<dbReference type="InterPro" id="IPR001647">
    <property type="entry name" value="HTH_TetR"/>
</dbReference>
<dbReference type="PROSITE" id="PS50977">
    <property type="entry name" value="HTH_TETR_2"/>
    <property type="match status" value="1"/>
</dbReference>
<dbReference type="SUPFAM" id="SSF46689">
    <property type="entry name" value="Homeodomain-like"/>
    <property type="match status" value="1"/>
</dbReference>
<dbReference type="Gene3D" id="1.10.357.10">
    <property type="entry name" value="Tetracycline Repressor, domain 2"/>
    <property type="match status" value="1"/>
</dbReference>
<evidence type="ECO:0000256" key="2">
    <source>
        <dbReference type="ARBA" id="ARBA00023125"/>
    </source>
</evidence>
<accession>A0A1Q9LCV9</accession>
<dbReference type="AlphaFoldDB" id="A0A1Q9LCV9"/>
<dbReference type="Pfam" id="PF18556">
    <property type="entry name" value="TetR_C_35"/>
    <property type="match status" value="1"/>
</dbReference>
<organism evidence="6 7">
    <name type="scientific">Actinokineospora bangkokensis</name>
    <dbReference type="NCBI Taxonomy" id="1193682"/>
    <lineage>
        <taxon>Bacteria</taxon>
        <taxon>Bacillati</taxon>
        <taxon>Actinomycetota</taxon>
        <taxon>Actinomycetes</taxon>
        <taxon>Pseudonocardiales</taxon>
        <taxon>Pseudonocardiaceae</taxon>
        <taxon>Actinokineospora</taxon>
    </lineage>
</organism>
<reference evidence="6 7" key="1">
    <citation type="submission" date="2016-10" db="EMBL/GenBank/DDBJ databases">
        <title>The Draft Genome Sequence of Actinokineospora bangkokensis 44EHWT reveals the biosynthetic pathway of antifungal compounds Thailandins with unusual extender unit butylmalonyl-CoA.</title>
        <authorList>
            <person name="Greule A."/>
            <person name="Intra B."/>
            <person name="Flemming S."/>
            <person name="Rommel M.G."/>
            <person name="Panbangred W."/>
            <person name="Bechthold A."/>
        </authorList>
    </citation>
    <scope>NUCLEOTIDE SEQUENCE [LARGE SCALE GENOMIC DNA]</scope>
    <source>
        <strain evidence="6 7">44EHW</strain>
    </source>
</reference>
<protein>
    <recommendedName>
        <fullName evidence="5">HTH tetR-type domain-containing protein</fullName>
    </recommendedName>
</protein>
<evidence type="ECO:0000256" key="3">
    <source>
        <dbReference type="ARBA" id="ARBA00023163"/>
    </source>
</evidence>
<dbReference type="InterPro" id="IPR040611">
    <property type="entry name" value="AlkX_C"/>
</dbReference>
<dbReference type="InterPro" id="IPR009057">
    <property type="entry name" value="Homeodomain-like_sf"/>
</dbReference>
<keyword evidence="1" id="KW-0805">Transcription regulation</keyword>
<evidence type="ECO:0000313" key="6">
    <source>
        <dbReference type="EMBL" id="OLR89870.1"/>
    </source>
</evidence>
<dbReference type="PRINTS" id="PR00455">
    <property type="entry name" value="HTHTETR"/>
</dbReference>
<keyword evidence="7" id="KW-1185">Reference proteome</keyword>
<evidence type="ECO:0000256" key="4">
    <source>
        <dbReference type="PROSITE-ProRule" id="PRU00335"/>
    </source>
</evidence>
<dbReference type="STRING" id="1193682.BJP25_02325"/>
<dbReference type="EMBL" id="MKQR01000028">
    <property type="protein sequence ID" value="OLR89870.1"/>
    <property type="molecule type" value="Genomic_DNA"/>
</dbReference>